<gene>
    <name evidence="2" type="ORF">GCM10007100_31340</name>
</gene>
<dbReference type="Gene3D" id="3.60.21.10">
    <property type="match status" value="1"/>
</dbReference>
<dbReference type="Proteomes" id="UP000644507">
    <property type="component" value="Unassembled WGS sequence"/>
</dbReference>
<keyword evidence="2" id="KW-0347">Helicase</keyword>
<dbReference type="Pfam" id="PF00149">
    <property type="entry name" value="Metallophos"/>
    <property type="match status" value="1"/>
</dbReference>
<protein>
    <submittedName>
        <fullName evidence="2">DEAD/DEAH box helicase</fullName>
    </submittedName>
</protein>
<dbReference type="EMBL" id="BMXI01000014">
    <property type="protein sequence ID" value="GHC61675.1"/>
    <property type="molecule type" value="Genomic_DNA"/>
</dbReference>
<organism evidence="2 3">
    <name type="scientific">Roseibacillus persicicus</name>
    <dbReference type="NCBI Taxonomy" id="454148"/>
    <lineage>
        <taxon>Bacteria</taxon>
        <taxon>Pseudomonadati</taxon>
        <taxon>Verrucomicrobiota</taxon>
        <taxon>Verrucomicrobiia</taxon>
        <taxon>Verrucomicrobiales</taxon>
        <taxon>Verrucomicrobiaceae</taxon>
        <taxon>Roseibacillus</taxon>
    </lineage>
</organism>
<reference evidence="2" key="1">
    <citation type="journal article" date="2014" name="Int. J. Syst. Evol. Microbiol.">
        <title>Complete genome sequence of Corynebacterium casei LMG S-19264T (=DSM 44701T), isolated from a smear-ripened cheese.</title>
        <authorList>
            <consortium name="US DOE Joint Genome Institute (JGI-PGF)"/>
            <person name="Walter F."/>
            <person name="Albersmeier A."/>
            <person name="Kalinowski J."/>
            <person name="Ruckert C."/>
        </authorList>
    </citation>
    <scope>NUCLEOTIDE SEQUENCE</scope>
    <source>
        <strain evidence="2">KCTC 12988</strain>
    </source>
</reference>
<keyword evidence="3" id="KW-1185">Reference proteome</keyword>
<dbReference type="InterPro" id="IPR024173">
    <property type="entry name" value="Pesterase_MJ0037-like"/>
</dbReference>
<dbReference type="InterPro" id="IPR029052">
    <property type="entry name" value="Metallo-depent_PP-like"/>
</dbReference>
<comment type="caution">
    <text evidence="2">The sequence shown here is derived from an EMBL/GenBank/DDBJ whole genome shotgun (WGS) entry which is preliminary data.</text>
</comment>
<dbReference type="PIRSF" id="PIRSF000887">
    <property type="entry name" value="Pesterase_MJ0037"/>
    <property type="match status" value="1"/>
</dbReference>
<dbReference type="SUPFAM" id="SSF56300">
    <property type="entry name" value="Metallo-dependent phosphatases"/>
    <property type="match status" value="1"/>
</dbReference>
<dbReference type="NCBIfam" id="TIGR04123">
    <property type="entry name" value="P_estr_lig_assc"/>
    <property type="match status" value="1"/>
</dbReference>
<dbReference type="InterPro" id="IPR026336">
    <property type="entry name" value="PdeM-like"/>
</dbReference>
<dbReference type="PANTHER" id="PTHR39323">
    <property type="entry name" value="BLR1149 PROTEIN"/>
    <property type="match status" value="1"/>
</dbReference>
<feature type="domain" description="Calcineurin-like phosphoesterase" evidence="1">
    <location>
        <begin position="9"/>
        <end position="121"/>
    </location>
</feature>
<dbReference type="PANTHER" id="PTHR39323:SF1">
    <property type="entry name" value="BLR1149 PROTEIN"/>
    <property type="match status" value="1"/>
</dbReference>
<keyword evidence="2" id="KW-0378">Hydrolase</keyword>
<dbReference type="GO" id="GO:0016787">
    <property type="term" value="F:hydrolase activity"/>
    <property type="evidence" value="ECO:0007669"/>
    <property type="project" value="InterPro"/>
</dbReference>
<dbReference type="AlphaFoldDB" id="A0A918TT07"/>
<accession>A0A918TT07</accession>
<evidence type="ECO:0000313" key="3">
    <source>
        <dbReference type="Proteomes" id="UP000644507"/>
    </source>
</evidence>
<keyword evidence="2" id="KW-0067">ATP-binding</keyword>
<evidence type="ECO:0000313" key="2">
    <source>
        <dbReference type="EMBL" id="GHC61675.1"/>
    </source>
</evidence>
<evidence type="ECO:0000259" key="1">
    <source>
        <dbReference type="Pfam" id="PF00149"/>
    </source>
</evidence>
<keyword evidence="2" id="KW-0547">Nucleotide-binding</keyword>
<dbReference type="InterPro" id="IPR004843">
    <property type="entry name" value="Calcineurin-like_PHP"/>
</dbReference>
<name>A0A918TT07_9BACT</name>
<reference evidence="2" key="2">
    <citation type="submission" date="2020-09" db="EMBL/GenBank/DDBJ databases">
        <authorList>
            <person name="Sun Q."/>
            <person name="Kim S."/>
        </authorList>
    </citation>
    <scope>NUCLEOTIDE SEQUENCE</scope>
    <source>
        <strain evidence="2">KCTC 12988</strain>
    </source>
</reference>
<dbReference type="GO" id="GO:0004386">
    <property type="term" value="F:helicase activity"/>
    <property type="evidence" value="ECO:0007669"/>
    <property type="project" value="UniProtKB-KW"/>
</dbReference>
<proteinExistence type="predicted"/>
<sequence>MSVLLTKSRTLVLADTHFGKSAAFRARGLPVPEGDTAADLARIDLLLREHSVSQLVIAGDLLHARVGCTAEVLDLLLPWLEKSETTISLVEGNHDAKCGKNPLGKNWPLLNELTVDGFHILHNPDEELDNTSGFHLGGHLHPAVKIKDGTGTGFRTPVFWLRANQLVLPAFGSFTGGQFYRYQHEKDRLFTPLNNRVVELPSQLW</sequence>